<evidence type="ECO:0000256" key="1">
    <source>
        <dbReference type="ARBA" id="ARBA00022604"/>
    </source>
</evidence>
<sequence>MGQKLSDLRGVLGTMEDRGVDEIRISVESLSRLCSEREDNNGNEVRTETENSNTSSGSIRGRPQSTQLSLSSSSGIRDLSSAASSAAVGAEENGNEDSGTEPSTSFGAFGSRKRTKSKKKKGPHWVLRFNCARLKSGSGSSAAGSEPDIAGTGSGFEPGVGAGFRRSDDPRLGASVVLERRRQNPDGSSDSDEEVIHEPLWETLNLKFNHLDEYSLEDCDERARIERAREIAEGVDPPPGFRPGPHIQFLRVEDIMNIDSLTAILQSTALSLNALSQLDTHRVIHTQVDYIHCLVPDLHQITSSSYYWGKMDRYEAEKLLEGKPNGTFLLRDSAQEEFLFSVSFRNFDSSLHARVEQWKHQFSFDSHDPGVYSSPTVCGLIEHYKDPTCCMYFEPLLTTPFPRNFAFPLQHLCRSVICSNISYDGVSQLRLPKSLKAYLKEYHYKQRVKVTRFDNE</sequence>
<dbReference type="InterPro" id="IPR036860">
    <property type="entry name" value="SH2_dom_sf"/>
</dbReference>
<gene>
    <name evidence="9" type="ORF">NTJ_01760</name>
</gene>
<evidence type="ECO:0000256" key="5">
    <source>
        <dbReference type="PROSITE-ProRule" id="PRU00191"/>
    </source>
</evidence>
<dbReference type="SUPFAM" id="SSF55550">
    <property type="entry name" value="SH2 domain"/>
    <property type="match status" value="1"/>
</dbReference>
<dbReference type="PROSITE" id="PS50225">
    <property type="entry name" value="SOCS"/>
    <property type="match status" value="1"/>
</dbReference>
<dbReference type="Proteomes" id="UP001307889">
    <property type="component" value="Chromosome 1"/>
</dbReference>
<dbReference type="Pfam" id="PF00017">
    <property type="entry name" value="SH2"/>
    <property type="match status" value="1"/>
</dbReference>
<feature type="domain" description="SOCS box" evidence="8">
    <location>
        <begin position="396"/>
        <end position="445"/>
    </location>
</feature>
<proteinExistence type="predicted"/>
<dbReference type="SMART" id="SM00252">
    <property type="entry name" value="SH2"/>
    <property type="match status" value="1"/>
</dbReference>
<feature type="compositionally biased region" description="Basic residues" evidence="6">
    <location>
        <begin position="111"/>
        <end position="121"/>
    </location>
</feature>
<dbReference type="SMART" id="SM00969">
    <property type="entry name" value="SOCS_box"/>
    <property type="match status" value="1"/>
</dbReference>
<evidence type="ECO:0000313" key="9">
    <source>
        <dbReference type="EMBL" id="BES88953.1"/>
    </source>
</evidence>
<feature type="region of interest" description="Disordered" evidence="6">
    <location>
        <begin position="1"/>
        <end position="121"/>
    </location>
</feature>
<evidence type="ECO:0000313" key="10">
    <source>
        <dbReference type="Proteomes" id="UP001307889"/>
    </source>
</evidence>
<keyword evidence="10" id="KW-1185">Reference proteome</keyword>
<feature type="compositionally biased region" description="Low complexity" evidence="6">
    <location>
        <begin position="136"/>
        <end position="145"/>
    </location>
</feature>
<evidence type="ECO:0000256" key="4">
    <source>
        <dbReference type="ARBA" id="ARBA00022999"/>
    </source>
</evidence>
<dbReference type="Gene3D" id="3.30.505.10">
    <property type="entry name" value="SH2 domain"/>
    <property type="match status" value="1"/>
</dbReference>
<feature type="region of interest" description="Disordered" evidence="6">
    <location>
        <begin position="136"/>
        <end position="168"/>
    </location>
</feature>
<dbReference type="EMBL" id="AP028909">
    <property type="protein sequence ID" value="BES88953.1"/>
    <property type="molecule type" value="Genomic_DNA"/>
</dbReference>
<dbReference type="PROSITE" id="PS50001">
    <property type="entry name" value="SH2"/>
    <property type="match status" value="1"/>
</dbReference>
<feature type="compositionally biased region" description="Low complexity" evidence="6">
    <location>
        <begin position="65"/>
        <end position="87"/>
    </location>
</feature>
<dbReference type="PANTHER" id="PTHR10155">
    <property type="entry name" value="PHOSPHATIDYLINOSITOL 3-KINASE REGULATORY SUBUNIT"/>
    <property type="match status" value="1"/>
</dbReference>
<dbReference type="SUPFAM" id="SSF158235">
    <property type="entry name" value="SOCS box-like"/>
    <property type="match status" value="1"/>
</dbReference>
<evidence type="ECO:0000256" key="6">
    <source>
        <dbReference type="SAM" id="MobiDB-lite"/>
    </source>
</evidence>
<dbReference type="InterPro" id="IPR000980">
    <property type="entry name" value="SH2"/>
</dbReference>
<organism evidence="9 10">
    <name type="scientific">Nesidiocoris tenuis</name>
    <dbReference type="NCBI Taxonomy" id="355587"/>
    <lineage>
        <taxon>Eukaryota</taxon>
        <taxon>Metazoa</taxon>
        <taxon>Ecdysozoa</taxon>
        <taxon>Arthropoda</taxon>
        <taxon>Hexapoda</taxon>
        <taxon>Insecta</taxon>
        <taxon>Pterygota</taxon>
        <taxon>Neoptera</taxon>
        <taxon>Paraneoptera</taxon>
        <taxon>Hemiptera</taxon>
        <taxon>Heteroptera</taxon>
        <taxon>Panheteroptera</taxon>
        <taxon>Cimicomorpha</taxon>
        <taxon>Miridae</taxon>
        <taxon>Dicyphina</taxon>
        <taxon>Nesidiocoris</taxon>
    </lineage>
</organism>
<keyword evidence="4 5" id="KW-0727">SH2 domain</keyword>
<dbReference type="Pfam" id="PF07525">
    <property type="entry name" value="SOCS_box"/>
    <property type="match status" value="1"/>
</dbReference>
<evidence type="ECO:0000259" key="7">
    <source>
        <dbReference type="PROSITE" id="PS50001"/>
    </source>
</evidence>
<accession>A0ABN7AAB6</accession>
<evidence type="ECO:0000256" key="2">
    <source>
        <dbReference type="ARBA" id="ARBA00022700"/>
    </source>
</evidence>
<feature type="region of interest" description="Disordered" evidence="6">
    <location>
        <begin position="176"/>
        <end position="195"/>
    </location>
</feature>
<evidence type="ECO:0000256" key="3">
    <source>
        <dbReference type="ARBA" id="ARBA00022786"/>
    </source>
</evidence>
<reference evidence="9 10" key="1">
    <citation type="submission" date="2023-09" db="EMBL/GenBank/DDBJ databases">
        <title>Nesidiocoris tenuis whole genome shotgun sequence.</title>
        <authorList>
            <person name="Shibata T."/>
            <person name="Shimoda M."/>
            <person name="Kobayashi T."/>
            <person name="Uehara T."/>
        </authorList>
    </citation>
    <scope>NUCLEOTIDE SEQUENCE [LARGE SCALE GENOMIC DNA]</scope>
    <source>
        <strain evidence="9 10">Japan</strain>
    </source>
</reference>
<evidence type="ECO:0000259" key="8">
    <source>
        <dbReference type="PROSITE" id="PS50225"/>
    </source>
</evidence>
<dbReference type="InterPro" id="IPR036036">
    <property type="entry name" value="SOCS_box-like_dom_sf"/>
</dbReference>
<protein>
    <submittedName>
        <fullName evidence="9">Of cytokine</fullName>
    </submittedName>
</protein>
<keyword evidence="1" id="KW-0341">Growth regulation</keyword>
<dbReference type="InterPro" id="IPR001496">
    <property type="entry name" value="SOCS_box"/>
</dbReference>
<feature type="domain" description="SH2" evidence="7">
    <location>
        <begin position="306"/>
        <end position="401"/>
    </location>
</feature>
<feature type="compositionally biased region" description="Gly residues" evidence="6">
    <location>
        <begin position="152"/>
        <end position="162"/>
    </location>
</feature>
<dbReference type="PANTHER" id="PTHR10155:SF0">
    <property type="entry name" value="SUPPRESSOR OF CYTOKINE SIGNALING AT 36E, ISOFORM D"/>
    <property type="match status" value="1"/>
</dbReference>
<keyword evidence="2" id="KW-0734">Signal transduction inhibitor</keyword>
<name>A0ABN7AAB6_9HEMI</name>
<feature type="compositionally biased region" description="Basic and acidic residues" evidence="6">
    <location>
        <begin position="34"/>
        <end position="49"/>
    </location>
</feature>
<dbReference type="SMART" id="SM00253">
    <property type="entry name" value="SOCS"/>
    <property type="match status" value="1"/>
</dbReference>
<keyword evidence="3" id="KW-0833">Ubl conjugation pathway</keyword>
<feature type="compositionally biased region" description="Basic and acidic residues" evidence="6">
    <location>
        <begin position="15"/>
        <end position="25"/>
    </location>
</feature>